<dbReference type="PANTHER" id="PTHR11439:SF462">
    <property type="match status" value="1"/>
</dbReference>
<dbReference type="InterPro" id="IPR043502">
    <property type="entry name" value="DNA/RNA_pol_sf"/>
</dbReference>
<name>A0A2K3P368_TRIPR</name>
<dbReference type="SUPFAM" id="SSF56672">
    <property type="entry name" value="DNA/RNA polymerases"/>
    <property type="match status" value="1"/>
</dbReference>
<dbReference type="EMBL" id="ASHM01003339">
    <property type="protein sequence ID" value="PNY09734.1"/>
    <property type="molecule type" value="Genomic_DNA"/>
</dbReference>
<dbReference type="CDD" id="cd09272">
    <property type="entry name" value="RNase_HI_RT_Ty1"/>
    <property type="match status" value="1"/>
</dbReference>
<organism evidence="2 3">
    <name type="scientific">Trifolium pratense</name>
    <name type="common">Red clover</name>
    <dbReference type="NCBI Taxonomy" id="57577"/>
    <lineage>
        <taxon>Eukaryota</taxon>
        <taxon>Viridiplantae</taxon>
        <taxon>Streptophyta</taxon>
        <taxon>Embryophyta</taxon>
        <taxon>Tracheophyta</taxon>
        <taxon>Spermatophyta</taxon>
        <taxon>Magnoliopsida</taxon>
        <taxon>eudicotyledons</taxon>
        <taxon>Gunneridae</taxon>
        <taxon>Pentapetalae</taxon>
        <taxon>rosids</taxon>
        <taxon>fabids</taxon>
        <taxon>Fabales</taxon>
        <taxon>Fabaceae</taxon>
        <taxon>Papilionoideae</taxon>
        <taxon>50 kb inversion clade</taxon>
        <taxon>NPAAA clade</taxon>
        <taxon>Hologalegina</taxon>
        <taxon>IRL clade</taxon>
        <taxon>Trifolieae</taxon>
        <taxon>Trifolium</taxon>
    </lineage>
</organism>
<gene>
    <name evidence="2" type="ORF">L195_g006291</name>
</gene>
<reference evidence="2 3" key="1">
    <citation type="journal article" date="2014" name="Am. J. Bot.">
        <title>Genome assembly and annotation for red clover (Trifolium pratense; Fabaceae).</title>
        <authorList>
            <person name="Istvanek J."/>
            <person name="Jaros M."/>
            <person name="Krenek A."/>
            <person name="Repkova J."/>
        </authorList>
    </citation>
    <scope>NUCLEOTIDE SEQUENCE [LARGE SCALE GENOMIC DNA]</scope>
    <source>
        <strain evidence="3">cv. Tatra</strain>
        <tissue evidence="2">Young leaves</tissue>
    </source>
</reference>
<dbReference type="InterPro" id="IPR013103">
    <property type="entry name" value="RVT_2"/>
</dbReference>
<feature type="domain" description="Reverse transcriptase Ty1/copia-type" evidence="1">
    <location>
        <begin position="184"/>
        <end position="287"/>
    </location>
</feature>
<dbReference type="Proteomes" id="UP000236291">
    <property type="component" value="Unassembled WGS sequence"/>
</dbReference>
<feature type="domain" description="Reverse transcriptase Ty1/copia-type" evidence="1">
    <location>
        <begin position="288"/>
        <end position="393"/>
    </location>
</feature>
<evidence type="ECO:0000259" key="1">
    <source>
        <dbReference type="Pfam" id="PF07727"/>
    </source>
</evidence>
<evidence type="ECO:0000313" key="2">
    <source>
        <dbReference type="EMBL" id="PNY09734.1"/>
    </source>
</evidence>
<sequence>MTPPVSYDIVNVDDDIGWETYGSPQGRSGVSVPLEIGDGSCNGTAVAADNNCDGDVVTADEGENVSSMVAGMGDKAASTHTADGRDVEVVQEDNLEPEVVASREENSVAVEMMGKGMRKKFPSTRYKDFVTHTIRKVKSSECSPAQQHASAITTGKEPKNFKEAIKDSSWCDAMANEIRALEENDTWVLTTLPPGKKALGSKWVYRIKHNSDGSIERLKARLVIFGHHQIEGIDYDETFAPVAKIVTVRTFLAVAAIKKWAIHQMDVHNAFLHGDLDEEVYMKVPPALKHYGFVQSYSDYSLFTMHKGEIQLNVLVYVDDLIIAGNDIAALNLFKAYLCKCINMKDLGVLKYFLGLEVARNPEGIYLCQRKYALEIIDETGMLGAKPADFPMEQHHKLALATGALLKDPESYRRLIGRLIYLSVTRPDLAYSVHILSQFMQEPRIEHWEAALRVVRYLKKNPGQGILLRSDSKLTLEGWCDSDWASCPLTRRSLTGWLVLLGLSPVFWKTKKQPTVSRSSAEAEYRSMAATTCELKWLKQLLGDLGVSHQEGMRLYCDSQSALHIAQNPVFHERTKHIEADCRFVREAVTAGIISPSYVPTTIQLADIFTKALGKAQFQSVLRKLGIRDLYAPT</sequence>
<dbReference type="Pfam" id="PF07727">
    <property type="entry name" value="RVT_2"/>
    <property type="match status" value="2"/>
</dbReference>
<reference evidence="2 3" key="2">
    <citation type="journal article" date="2017" name="Front. Plant Sci.">
        <title>Gene Classification and Mining of Molecular Markers Useful in Red Clover (Trifolium pratense) Breeding.</title>
        <authorList>
            <person name="Istvanek J."/>
            <person name="Dluhosova J."/>
            <person name="Dluhos P."/>
            <person name="Patkova L."/>
            <person name="Nedelnik J."/>
            <person name="Repkova J."/>
        </authorList>
    </citation>
    <scope>NUCLEOTIDE SEQUENCE [LARGE SCALE GENOMIC DNA]</scope>
    <source>
        <strain evidence="3">cv. Tatra</strain>
        <tissue evidence="2">Young leaves</tissue>
    </source>
</reference>
<evidence type="ECO:0000313" key="3">
    <source>
        <dbReference type="Proteomes" id="UP000236291"/>
    </source>
</evidence>
<dbReference type="PANTHER" id="PTHR11439">
    <property type="entry name" value="GAG-POL-RELATED RETROTRANSPOSON"/>
    <property type="match status" value="1"/>
</dbReference>
<dbReference type="AlphaFoldDB" id="A0A2K3P368"/>
<accession>A0A2K3P368</accession>
<protein>
    <submittedName>
        <fullName evidence="2">Putative copia-type protein</fullName>
    </submittedName>
</protein>
<comment type="caution">
    <text evidence="2">The sequence shown here is derived from an EMBL/GenBank/DDBJ whole genome shotgun (WGS) entry which is preliminary data.</text>
</comment>
<proteinExistence type="predicted"/>